<evidence type="ECO:0000313" key="2">
    <source>
        <dbReference type="EMBL" id="KZM84397.1"/>
    </source>
</evidence>
<sequence length="95" mass="11311">MDINLQPMRRTDWRVKVRVKRMWRQINHNVETVGISLIFSRRIGKFNLLILQILHTYIFVVLNGSVSLTGRTHSYLDSCSLHQSPEESAYRWRNL</sequence>
<reference evidence="3" key="2">
    <citation type="submission" date="2022-03" db="EMBL/GenBank/DDBJ databases">
        <title>Draft title - Genomic analysis of global carrot germplasm unveils the trajectory of domestication and the origin of high carotenoid orange carrot.</title>
        <authorList>
            <person name="Iorizzo M."/>
            <person name="Ellison S."/>
            <person name="Senalik D."/>
            <person name="Macko-Podgorni A."/>
            <person name="Grzebelus D."/>
            <person name="Bostan H."/>
            <person name="Rolling W."/>
            <person name="Curaba J."/>
            <person name="Simon P."/>
        </authorList>
    </citation>
    <scope>NUCLEOTIDE SEQUENCE</scope>
    <source>
        <tissue evidence="3">Leaf</tissue>
    </source>
</reference>
<dbReference type="Gramene" id="KZM84397">
    <property type="protein sequence ID" value="KZM84397"/>
    <property type="gene ID" value="DCAR_028181"/>
</dbReference>
<reference evidence="2" key="1">
    <citation type="journal article" date="2016" name="Nat. Genet.">
        <title>A high-quality carrot genome assembly provides new insights into carotenoid accumulation and asterid genome evolution.</title>
        <authorList>
            <person name="Iorizzo M."/>
            <person name="Ellison S."/>
            <person name="Senalik D."/>
            <person name="Zeng P."/>
            <person name="Satapoomin P."/>
            <person name="Huang J."/>
            <person name="Bowman M."/>
            <person name="Iovene M."/>
            <person name="Sanseverino W."/>
            <person name="Cavagnaro P."/>
            <person name="Yildiz M."/>
            <person name="Macko-Podgorni A."/>
            <person name="Moranska E."/>
            <person name="Grzebelus E."/>
            <person name="Grzebelus D."/>
            <person name="Ashrafi H."/>
            <person name="Zheng Z."/>
            <person name="Cheng S."/>
            <person name="Spooner D."/>
            <person name="Van Deynze A."/>
            <person name="Simon P."/>
        </authorList>
    </citation>
    <scope>NUCLEOTIDE SEQUENCE [LARGE SCALE GENOMIC DNA]</scope>
    <source>
        <tissue evidence="2">Leaf</tissue>
    </source>
</reference>
<evidence type="ECO:0000313" key="4">
    <source>
        <dbReference type="Proteomes" id="UP000077755"/>
    </source>
</evidence>
<evidence type="ECO:0000313" key="3">
    <source>
        <dbReference type="EMBL" id="WOH11729.1"/>
    </source>
</evidence>
<organism evidence="2">
    <name type="scientific">Daucus carota subsp. sativus</name>
    <name type="common">Carrot</name>
    <dbReference type="NCBI Taxonomy" id="79200"/>
    <lineage>
        <taxon>Eukaryota</taxon>
        <taxon>Viridiplantae</taxon>
        <taxon>Streptophyta</taxon>
        <taxon>Embryophyta</taxon>
        <taxon>Tracheophyta</taxon>
        <taxon>Spermatophyta</taxon>
        <taxon>Magnoliopsida</taxon>
        <taxon>eudicotyledons</taxon>
        <taxon>Gunneridae</taxon>
        <taxon>Pentapetalae</taxon>
        <taxon>asterids</taxon>
        <taxon>campanulids</taxon>
        <taxon>Apiales</taxon>
        <taxon>Apiaceae</taxon>
        <taxon>Apioideae</taxon>
        <taxon>Scandiceae</taxon>
        <taxon>Daucinae</taxon>
        <taxon>Daucus</taxon>
        <taxon>Daucus sect. Daucus</taxon>
    </lineage>
</organism>
<keyword evidence="1" id="KW-1133">Transmembrane helix</keyword>
<evidence type="ECO:0000256" key="1">
    <source>
        <dbReference type="SAM" id="Phobius"/>
    </source>
</evidence>
<name>A0A175YM15_DAUCS</name>
<keyword evidence="1" id="KW-0812">Transmembrane</keyword>
<protein>
    <submittedName>
        <fullName evidence="2">Uncharacterized protein</fullName>
    </submittedName>
</protein>
<accession>A0A175YM15</accession>
<dbReference type="EMBL" id="LNRQ01000008">
    <property type="protein sequence ID" value="KZM84397.1"/>
    <property type="molecule type" value="Genomic_DNA"/>
</dbReference>
<feature type="transmembrane region" description="Helical" evidence="1">
    <location>
        <begin position="46"/>
        <end position="66"/>
    </location>
</feature>
<dbReference type="EMBL" id="CP093350">
    <property type="protein sequence ID" value="WOH11729.1"/>
    <property type="molecule type" value="Genomic_DNA"/>
</dbReference>
<keyword evidence="4" id="KW-1185">Reference proteome</keyword>
<dbReference type="AlphaFoldDB" id="A0A175YM15"/>
<gene>
    <name evidence="2" type="ORF">DCAR_028181</name>
    <name evidence="3" type="ORF">DCAR_0831220</name>
</gene>
<proteinExistence type="predicted"/>
<keyword evidence="1" id="KW-0472">Membrane</keyword>
<dbReference type="Proteomes" id="UP000077755">
    <property type="component" value="Chromosome 8"/>
</dbReference>